<sequence length="1468" mass="166024">MYSLNLPDDLKEAAEIERRGLRNIIKKTIRFSKKQRCLLTPIRKKTNEDVEKRNKSEDGLPVLETMDTQNDSDVPQREIDGKLVGALIKDSDESFDTFNRFSAWMVDETKRWSYRDADNCHWEVSIRLQSPEASYNDLAPVELDEAPEHSIRLNSCEPTGMATVANIKQLTKRRMPYDGGEINTDPSTKKWTRGLDCGATCVNHHGVSSTSDFERIYFDEDEKTRSGRSATLTILSRKPDVARKPAPSGNHQTKRVNCPFTFRMADKRRTRIMIPNRHWAEELAHDEFHMANGNFIHLMVAELFALQEVQQCSANFEVPPVLGVTPRSPEEVVPTKWKSNETVLNLIDRAIVVGSEQLSQTKMQTSSQQLSASLFTGSMESEYEDTNDPVDVSEQAISPCEVIEAEERIVPVVCVPNKESRHCGDNSDSDVTRASQTSALLIAHALKKRVHTQIQSSQTVTLGDSDKTPKSKPMHQGKDIHKLLAYFALSRSTKTNSINSVWLPRCISEILRCQEVGQLPISLTKTLLPLIYMLSEYDQVHTSMQCRELVDAVKLCAQAHQSLLPEQGVVEKETFPNMATQEPQKPCSSDRIWLPRCFSEMLQPQEVKQLQKSLNEIIHSVGSTHEMHPIQLCEEIVDVAKSCAQGRHTSLTECGLIDNEITPSILNQEMSRSSDRIWLPRCFSEMLQPQEVEQLQKSLNEIIHSVGSTHEVHSNQQCKELLDTGNLCAQAHHSSMAEQELNGEKKSPSIVTQEVQKPCSSDRIWLPRCFSEMLQPQEVEQLQKSLNEIIHSVGSTHEVQKPCSSDRIWLPRCFSEMLQPQEVEQLQKSLNEIIHSVGSTHEESHQMHPCHQCKGLAELINLCAQAHHLSSTDHGLRSEEACPSVLTQEINRDQRIKRLSDAVEQCIHSRLSVAEKNTISEQRPSNANPVELSAEDRAESEVNIVMSPEISMTSEQRQKWNGGDALNLPHTPEMNQTKYLFEPHELTLCRTASLEAQKGSVAPECKSPLWFPQYIDHSVGDFTNKDTDTYRYLEKNLTAEETRYIDSSRVFTPLCSPQVDFMRPLFELRELSLNKSTLFNPEFNKSSEQLLPTSSIFQHIDSAMDVEADDNLRCPRRSEHQSTVTGSMSFMDLPQDHYAHCEMDTHSLCNPQQSASESLVDRLESTGSLEIQKNQSPTLLMPSLYVTAADKPSKPFKRLISSPEGDLILREPRRRSHSTLLIRTQKEEQVAIRSTKLIWEEYKKRFPSSPRKQSLSLWILNFEEPVFQQEVLNEPKPKPRPMSVDAYKYAVSVTKNHQNRQNVQEINPVTIDMTKSPNSKVLFEPSSYVTYDSTTASSSQLHESVSVPESEFSTPIPNAPTLDLRSASDFSAYKSIPMGLVLVRTEPNLKKTVLIDRLYRLTRQTGKQCDVRIITFSDCGLHVVCLSAGNKNVQEIQSQSVSDTYGVPSDQGTNRTKLAVSTTLVPEP</sequence>
<evidence type="ECO:0000256" key="1">
    <source>
        <dbReference type="SAM" id="MobiDB-lite"/>
    </source>
</evidence>
<comment type="caution">
    <text evidence="2">The sequence shown here is derived from an EMBL/GenBank/DDBJ whole genome shotgun (WGS) entry which is preliminary data.</text>
</comment>
<dbReference type="Proteomes" id="UP000230066">
    <property type="component" value="Unassembled WGS sequence"/>
</dbReference>
<feature type="region of interest" description="Disordered" evidence="1">
    <location>
        <begin position="917"/>
        <end position="936"/>
    </location>
</feature>
<accession>A0A4E0RI13</accession>
<evidence type="ECO:0000313" key="3">
    <source>
        <dbReference type="Proteomes" id="UP000230066"/>
    </source>
</evidence>
<organism evidence="2 3">
    <name type="scientific">Fasciola hepatica</name>
    <name type="common">Liver fluke</name>
    <dbReference type="NCBI Taxonomy" id="6192"/>
    <lineage>
        <taxon>Eukaryota</taxon>
        <taxon>Metazoa</taxon>
        <taxon>Spiralia</taxon>
        <taxon>Lophotrochozoa</taxon>
        <taxon>Platyhelminthes</taxon>
        <taxon>Trematoda</taxon>
        <taxon>Digenea</taxon>
        <taxon>Plagiorchiida</taxon>
        <taxon>Echinostomata</taxon>
        <taxon>Echinostomatoidea</taxon>
        <taxon>Fasciolidae</taxon>
        <taxon>Fasciola</taxon>
    </lineage>
</organism>
<gene>
    <name evidence="2" type="ORF">D915_002128</name>
</gene>
<name>A0A4E0RI13_FASHE</name>
<feature type="compositionally biased region" description="Polar residues" evidence="1">
    <location>
        <begin position="917"/>
        <end position="928"/>
    </location>
</feature>
<protein>
    <submittedName>
        <fullName evidence="2">Uncharacterized protein</fullName>
    </submittedName>
</protein>
<reference evidence="2" key="1">
    <citation type="submission" date="2019-03" db="EMBL/GenBank/DDBJ databases">
        <title>Improved annotation for the trematode Fasciola hepatica.</title>
        <authorList>
            <person name="Choi Y.-J."/>
            <person name="Martin J."/>
            <person name="Mitreva M."/>
        </authorList>
    </citation>
    <scope>NUCLEOTIDE SEQUENCE [LARGE SCALE GENOMIC DNA]</scope>
</reference>
<proteinExistence type="predicted"/>
<dbReference type="EMBL" id="JXXN02000501">
    <property type="protein sequence ID" value="THD27183.1"/>
    <property type="molecule type" value="Genomic_DNA"/>
</dbReference>
<feature type="region of interest" description="Disordered" evidence="1">
    <location>
        <begin position="457"/>
        <end position="476"/>
    </location>
</feature>
<keyword evidence="3" id="KW-1185">Reference proteome</keyword>
<evidence type="ECO:0000313" key="2">
    <source>
        <dbReference type="EMBL" id="THD27183.1"/>
    </source>
</evidence>